<organism evidence="1 2">
    <name type="scientific">Cyclostephanos tholiformis</name>
    <dbReference type="NCBI Taxonomy" id="382380"/>
    <lineage>
        <taxon>Eukaryota</taxon>
        <taxon>Sar</taxon>
        <taxon>Stramenopiles</taxon>
        <taxon>Ochrophyta</taxon>
        <taxon>Bacillariophyta</taxon>
        <taxon>Coscinodiscophyceae</taxon>
        <taxon>Thalassiosirophycidae</taxon>
        <taxon>Stephanodiscales</taxon>
        <taxon>Stephanodiscaceae</taxon>
        <taxon>Cyclostephanos</taxon>
    </lineage>
</organism>
<proteinExistence type="predicted"/>
<comment type="caution">
    <text evidence="1">The sequence shown here is derived from an EMBL/GenBank/DDBJ whole genome shotgun (WGS) entry which is preliminary data.</text>
</comment>
<evidence type="ECO:0000313" key="2">
    <source>
        <dbReference type="Proteomes" id="UP001530377"/>
    </source>
</evidence>
<dbReference type="Proteomes" id="UP001530377">
    <property type="component" value="Unassembled WGS sequence"/>
</dbReference>
<dbReference type="AlphaFoldDB" id="A0ABD3S036"/>
<gene>
    <name evidence="1" type="ORF">ACHAXA_002699</name>
</gene>
<evidence type="ECO:0000313" key="1">
    <source>
        <dbReference type="EMBL" id="KAL3817832.1"/>
    </source>
</evidence>
<reference evidence="1 2" key="1">
    <citation type="submission" date="2024-10" db="EMBL/GenBank/DDBJ databases">
        <title>Updated reference genomes for cyclostephanoid diatoms.</title>
        <authorList>
            <person name="Roberts W.R."/>
            <person name="Alverson A.J."/>
        </authorList>
    </citation>
    <scope>NUCLEOTIDE SEQUENCE [LARGE SCALE GENOMIC DNA]</scope>
    <source>
        <strain evidence="1 2">AJA228-03</strain>
    </source>
</reference>
<sequence>MFTIKNIANQDVIIRGFDIINRRRNTTVITIYTQDGTLEELGDDALTMEGWNMIYQSQKMGDPMTLMPLDDFTAEVSIGVGQAKSFYVHSLNGLMYRKNDDTSDRMVSEITEHDGAIAILEGRVLRGLFRSYIGTGKFGGVVRYYTSQN</sequence>
<accession>A0ABD3S036</accession>
<protein>
    <submittedName>
        <fullName evidence="1">Uncharacterized protein</fullName>
    </submittedName>
</protein>
<dbReference type="EMBL" id="JALLPB020000090">
    <property type="protein sequence ID" value="KAL3817832.1"/>
    <property type="molecule type" value="Genomic_DNA"/>
</dbReference>
<name>A0ABD3S036_9STRA</name>
<keyword evidence="2" id="KW-1185">Reference proteome</keyword>